<proteinExistence type="predicted"/>
<organism evidence="1 2">
    <name type="scientific">Alkalibacterium indicireducens</name>
    <dbReference type="NCBI Taxonomy" id="398758"/>
    <lineage>
        <taxon>Bacteria</taxon>
        <taxon>Bacillati</taxon>
        <taxon>Bacillota</taxon>
        <taxon>Bacilli</taxon>
        <taxon>Lactobacillales</taxon>
        <taxon>Carnobacteriaceae</taxon>
        <taxon>Alkalibacterium</taxon>
    </lineage>
</organism>
<name>A0ABP3KC36_9LACT</name>
<protein>
    <recommendedName>
        <fullName evidence="3">Microcompartment protein PduM</fullName>
    </recommendedName>
</protein>
<keyword evidence="2" id="KW-1185">Reference proteome</keyword>
<dbReference type="Proteomes" id="UP001410648">
    <property type="component" value="Unassembled WGS sequence"/>
</dbReference>
<comment type="caution">
    <text evidence="1">The sequence shown here is derived from an EMBL/GenBank/DDBJ whole genome shotgun (WGS) entry which is preliminary data.</text>
</comment>
<evidence type="ECO:0000313" key="2">
    <source>
        <dbReference type="Proteomes" id="UP001410648"/>
    </source>
</evidence>
<dbReference type="EMBL" id="BAAADA010000025">
    <property type="protein sequence ID" value="GAA0476072.1"/>
    <property type="molecule type" value="Genomic_DNA"/>
</dbReference>
<dbReference type="RefSeq" id="WP_346023831.1">
    <property type="nucleotide sequence ID" value="NZ_BAAADA010000025.1"/>
</dbReference>
<evidence type="ECO:0008006" key="3">
    <source>
        <dbReference type="Google" id="ProtNLM"/>
    </source>
</evidence>
<dbReference type="NCBIfam" id="TIGR04493">
    <property type="entry name" value="microcomp_PduM"/>
    <property type="match status" value="1"/>
</dbReference>
<accession>A0ABP3KC36</accession>
<dbReference type="InterPro" id="IPR030992">
    <property type="entry name" value="PduM"/>
</dbReference>
<dbReference type="Pfam" id="PF15953">
    <property type="entry name" value="PDU_like"/>
    <property type="match status" value="1"/>
</dbReference>
<gene>
    <name evidence="1" type="ORF">GCM10008936_03130</name>
</gene>
<reference evidence="2" key="1">
    <citation type="journal article" date="2019" name="Int. J. Syst. Evol. Microbiol.">
        <title>The Global Catalogue of Microorganisms (GCM) 10K type strain sequencing project: providing services to taxonomists for standard genome sequencing and annotation.</title>
        <authorList>
            <consortium name="The Broad Institute Genomics Platform"/>
            <consortium name="The Broad Institute Genome Sequencing Center for Infectious Disease"/>
            <person name="Wu L."/>
            <person name="Ma J."/>
        </authorList>
    </citation>
    <scope>NUCLEOTIDE SEQUENCE [LARGE SCALE GENOMIC DNA]</scope>
    <source>
        <strain evidence="2">JCM 14232</strain>
    </source>
</reference>
<sequence length="156" mass="18516">MNDIVNRVISLLKKRENSVLTYDFKVKNPYSKEDFLKNQVIHIREMNVIILHKLLNLEENHFVSWVLDGLQYGIDFHFHLSSSMYQLIPLELTKWPIQIYNEKNQKIIICSEKAITYQRMMSFTDGSILIRTQSQIITALADEAREKKQINVIERF</sequence>
<evidence type="ECO:0000313" key="1">
    <source>
        <dbReference type="EMBL" id="GAA0476072.1"/>
    </source>
</evidence>